<evidence type="ECO:0000256" key="1">
    <source>
        <dbReference type="SAM" id="MobiDB-lite"/>
    </source>
</evidence>
<organism evidence="3 4">
    <name type="scientific">Symbiochloris irregularis</name>
    <dbReference type="NCBI Taxonomy" id="706552"/>
    <lineage>
        <taxon>Eukaryota</taxon>
        <taxon>Viridiplantae</taxon>
        <taxon>Chlorophyta</taxon>
        <taxon>core chlorophytes</taxon>
        <taxon>Trebouxiophyceae</taxon>
        <taxon>Trebouxiales</taxon>
        <taxon>Trebouxiaceae</taxon>
        <taxon>Symbiochloris</taxon>
    </lineage>
</organism>
<gene>
    <name evidence="3" type="ORF">WJX73_001392</name>
</gene>
<dbReference type="AlphaFoldDB" id="A0AAW1NYS2"/>
<evidence type="ECO:0000313" key="3">
    <source>
        <dbReference type="EMBL" id="KAK9797817.1"/>
    </source>
</evidence>
<dbReference type="EMBL" id="JALJOQ010000103">
    <property type="protein sequence ID" value="KAK9797817.1"/>
    <property type="molecule type" value="Genomic_DNA"/>
</dbReference>
<feature type="region of interest" description="Disordered" evidence="1">
    <location>
        <begin position="1"/>
        <end position="26"/>
    </location>
</feature>
<keyword evidence="4" id="KW-1185">Reference proteome</keyword>
<feature type="transmembrane region" description="Helical" evidence="2">
    <location>
        <begin position="200"/>
        <end position="223"/>
    </location>
</feature>
<accession>A0AAW1NYS2</accession>
<keyword evidence="2" id="KW-1133">Transmembrane helix</keyword>
<protein>
    <submittedName>
        <fullName evidence="3">Uncharacterized protein</fullName>
    </submittedName>
</protein>
<comment type="caution">
    <text evidence="3">The sequence shown here is derived from an EMBL/GenBank/DDBJ whole genome shotgun (WGS) entry which is preliminary data.</text>
</comment>
<proteinExistence type="predicted"/>
<feature type="transmembrane region" description="Helical" evidence="2">
    <location>
        <begin position="116"/>
        <end position="136"/>
    </location>
</feature>
<evidence type="ECO:0000256" key="2">
    <source>
        <dbReference type="SAM" id="Phobius"/>
    </source>
</evidence>
<feature type="transmembrane region" description="Helical" evidence="2">
    <location>
        <begin position="92"/>
        <end position="110"/>
    </location>
</feature>
<evidence type="ECO:0000313" key="4">
    <source>
        <dbReference type="Proteomes" id="UP001465755"/>
    </source>
</evidence>
<feature type="region of interest" description="Disordered" evidence="1">
    <location>
        <begin position="357"/>
        <end position="411"/>
    </location>
</feature>
<dbReference type="Proteomes" id="UP001465755">
    <property type="component" value="Unassembled WGS sequence"/>
</dbReference>
<name>A0AAW1NYS2_9CHLO</name>
<keyword evidence="2" id="KW-0812">Transmembrane</keyword>
<sequence length="421" mass="45723">MQSSPGKFKAARVAPDNSSGPESGPLSHLDRWWDVKDRRQRPPRLRRAFGHSVWHLCQWGAWLCLWQGVVCLVNPIILQLTNIEGYTARWKLEFIINEAITTLVALVGFISLLCKLYAGIAIHVVLGISFAAALGAHDANVYTQFETECALSQIAFAGCLECTCALTNNCTQVELAADCPGCRALPTEICESFQTHKYSFAVMAIAALVAMAIPVIASILVLLRIGVTRQLATVDLETAQSFVKGQKQLLNEHRPPTAAMSELMNACDRLGHSGISKYIDLALDARDRFERANLPKPGAKRPAASSAAVNYTAVDMLPAIHEAPPPRLNQIAESSEAYPEVRGGTLSEGKQDLLARVAKNSSSRAQQDSTSEASFPRPGSTAKPSQELAASLKAEAKGSSRSEYTPSGDWRDRFFGQVTMV</sequence>
<keyword evidence="2" id="KW-0472">Membrane</keyword>
<feature type="transmembrane region" description="Helical" evidence="2">
    <location>
        <begin position="59"/>
        <end position="80"/>
    </location>
</feature>
<feature type="compositionally biased region" description="Polar residues" evidence="1">
    <location>
        <begin position="359"/>
        <end position="373"/>
    </location>
</feature>
<reference evidence="3 4" key="1">
    <citation type="journal article" date="2024" name="Nat. Commun.">
        <title>Phylogenomics reveals the evolutionary origins of lichenization in chlorophyte algae.</title>
        <authorList>
            <person name="Puginier C."/>
            <person name="Libourel C."/>
            <person name="Otte J."/>
            <person name="Skaloud P."/>
            <person name="Haon M."/>
            <person name="Grisel S."/>
            <person name="Petersen M."/>
            <person name="Berrin J.G."/>
            <person name="Delaux P.M."/>
            <person name="Dal Grande F."/>
            <person name="Keller J."/>
        </authorList>
    </citation>
    <scope>NUCLEOTIDE SEQUENCE [LARGE SCALE GENOMIC DNA]</scope>
    <source>
        <strain evidence="3 4">SAG 2036</strain>
    </source>
</reference>